<dbReference type="InterPro" id="IPR036291">
    <property type="entry name" value="NAD(P)-bd_dom_sf"/>
</dbReference>
<dbReference type="GO" id="GO:0000166">
    <property type="term" value="F:nucleotide binding"/>
    <property type="evidence" value="ECO:0007669"/>
    <property type="project" value="InterPro"/>
</dbReference>
<keyword evidence="4" id="KW-1185">Reference proteome</keyword>
<dbReference type="InterPro" id="IPR055170">
    <property type="entry name" value="GFO_IDH_MocA-like_dom"/>
</dbReference>
<organism evidence="3 4">
    <name type="scientific">Cohnella zeiphila</name>
    <dbReference type="NCBI Taxonomy" id="2761120"/>
    <lineage>
        <taxon>Bacteria</taxon>
        <taxon>Bacillati</taxon>
        <taxon>Bacillota</taxon>
        <taxon>Bacilli</taxon>
        <taxon>Bacillales</taxon>
        <taxon>Paenibacillaceae</taxon>
        <taxon>Cohnella</taxon>
    </lineage>
</organism>
<protein>
    <submittedName>
        <fullName evidence="3">Gfo/Idh/MocA family oxidoreductase</fullName>
    </submittedName>
</protein>
<dbReference type="Gene3D" id="3.30.360.10">
    <property type="entry name" value="Dihydrodipicolinate Reductase, domain 2"/>
    <property type="match status" value="1"/>
</dbReference>
<dbReference type="Pfam" id="PF22725">
    <property type="entry name" value="GFO_IDH_MocA_C3"/>
    <property type="match status" value="1"/>
</dbReference>
<accession>A0A7X0VT06</accession>
<dbReference type="InterPro" id="IPR051450">
    <property type="entry name" value="Gfo/Idh/MocA_Oxidoreductases"/>
</dbReference>
<dbReference type="AlphaFoldDB" id="A0A7X0VT06"/>
<dbReference type="InterPro" id="IPR000683">
    <property type="entry name" value="Gfo/Idh/MocA-like_OxRdtase_N"/>
</dbReference>
<dbReference type="Proteomes" id="UP000564644">
    <property type="component" value="Unassembled WGS sequence"/>
</dbReference>
<dbReference type="SUPFAM" id="SSF55347">
    <property type="entry name" value="Glyceraldehyde-3-phosphate dehydrogenase-like, C-terminal domain"/>
    <property type="match status" value="1"/>
</dbReference>
<evidence type="ECO:0000313" key="4">
    <source>
        <dbReference type="Proteomes" id="UP000564644"/>
    </source>
</evidence>
<dbReference type="SUPFAM" id="SSF51735">
    <property type="entry name" value="NAD(P)-binding Rossmann-fold domains"/>
    <property type="match status" value="1"/>
</dbReference>
<dbReference type="RefSeq" id="WP_185127041.1">
    <property type="nucleotide sequence ID" value="NZ_JACJVO010000001.1"/>
</dbReference>
<evidence type="ECO:0000313" key="3">
    <source>
        <dbReference type="EMBL" id="MBB6729369.1"/>
    </source>
</evidence>
<dbReference type="PANTHER" id="PTHR43377:SF2">
    <property type="entry name" value="BINDING ROSSMANN FOLD OXIDOREDUCTASE, PUTATIVE (AFU_ORTHOLOGUE AFUA_4G00560)-RELATED"/>
    <property type="match status" value="1"/>
</dbReference>
<reference evidence="3 4" key="1">
    <citation type="submission" date="2020-08" db="EMBL/GenBank/DDBJ databases">
        <title>Cohnella phylogeny.</title>
        <authorList>
            <person name="Dunlap C."/>
        </authorList>
    </citation>
    <scope>NUCLEOTIDE SEQUENCE [LARGE SCALE GENOMIC DNA]</scope>
    <source>
        <strain evidence="3 4">CBP 2801</strain>
    </source>
</reference>
<dbReference type="Pfam" id="PF01408">
    <property type="entry name" value="GFO_IDH_MocA"/>
    <property type="match status" value="1"/>
</dbReference>
<evidence type="ECO:0000259" key="1">
    <source>
        <dbReference type="Pfam" id="PF01408"/>
    </source>
</evidence>
<dbReference type="PANTHER" id="PTHR43377">
    <property type="entry name" value="BILIVERDIN REDUCTASE A"/>
    <property type="match status" value="1"/>
</dbReference>
<name>A0A7X0VT06_9BACL</name>
<feature type="domain" description="Gfo/Idh/MocA-like oxidoreductase N-terminal" evidence="1">
    <location>
        <begin position="2"/>
        <end position="122"/>
    </location>
</feature>
<dbReference type="EMBL" id="JACJVO010000001">
    <property type="protein sequence ID" value="MBB6729369.1"/>
    <property type="molecule type" value="Genomic_DNA"/>
</dbReference>
<proteinExistence type="predicted"/>
<feature type="domain" description="GFO/IDH/MocA-like oxidoreductase" evidence="2">
    <location>
        <begin position="131"/>
        <end position="293"/>
    </location>
</feature>
<sequence length="389" mass="43103">MRLGVIGYGYRISLMVQEMRKYEPDCRIAAIADIRPEEARKRLGRPGDPQPRLYERAQDMLDAETLDAVLIGTRCSLHARMAMEVLPRGIPLFLEKPVATTPDDWLRLREAADRASAPVVVSFPLRMAKIVRLAKEIVESGKLGTVEHAQAVNNVPYGGVYYHGWYRDENETGGLFLQKSTHDFDYLQYLLGGVPSRICAVASKQVFKGDKPAGLRCSRCGERDCPERVEGAEDHPDAGDYCCFAEDTGNEDSGSVLLQYESGMHVSYSQNFFARRGAARRGARLLGFKGTLEFDFYTQKLRVDMHHTPRVETYELEAGGRHFGGDAALAANFVDVLRGRAEPCASLKDGLLSALVCLKAKEAASSFAYQTLDQEARSLVGDIIRPGAM</sequence>
<evidence type="ECO:0000259" key="2">
    <source>
        <dbReference type="Pfam" id="PF22725"/>
    </source>
</evidence>
<dbReference type="Gene3D" id="3.40.50.720">
    <property type="entry name" value="NAD(P)-binding Rossmann-like Domain"/>
    <property type="match status" value="1"/>
</dbReference>
<gene>
    <name evidence="3" type="ORF">H7C18_00470</name>
</gene>
<comment type="caution">
    <text evidence="3">The sequence shown here is derived from an EMBL/GenBank/DDBJ whole genome shotgun (WGS) entry which is preliminary data.</text>
</comment>